<sequence length="177" mass="20055">MRAKPHATRCSHMPSGCKPPLIKARLEKRLSVCIAGVLYSNCSSHSSPESRVQVRNAKTLSFKEYVDAVYRRIGFPMIQPDDWAALHDELRPLLENWRRVVVYYVLRLLIAPLWEALILLDRLMFLRERGHPSALIPIFDPLLSPRNYALVAVRNTPDAGNHSWATALFGSALIAVD</sequence>
<evidence type="ECO:0000256" key="1">
    <source>
        <dbReference type="SAM" id="Phobius"/>
    </source>
</evidence>
<reference evidence="2 3" key="1">
    <citation type="journal article" date="2024" name="Science">
        <title>Giant polyketide synthase enzymes in the biosynthesis of giant marine polyether toxins.</title>
        <authorList>
            <person name="Fallon T.R."/>
            <person name="Shende V.V."/>
            <person name="Wierzbicki I.H."/>
            <person name="Pendleton A.L."/>
            <person name="Watervoot N.F."/>
            <person name="Auber R.P."/>
            <person name="Gonzalez D.J."/>
            <person name="Wisecaver J.H."/>
            <person name="Moore B.S."/>
        </authorList>
    </citation>
    <scope>NUCLEOTIDE SEQUENCE [LARGE SCALE GENOMIC DNA]</scope>
    <source>
        <strain evidence="2 3">12B1</strain>
    </source>
</reference>
<accession>A0AB34KAW0</accession>
<keyword evidence="1" id="KW-0812">Transmembrane</keyword>
<keyword evidence="1" id="KW-1133">Transmembrane helix</keyword>
<evidence type="ECO:0008006" key="4">
    <source>
        <dbReference type="Google" id="ProtNLM"/>
    </source>
</evidence>
<dbReference type="InterPro" id="IPR052220">
    <property type="entry name" value="METTL25"/>
</dbReference>
<dbReference type="PANTHER" id="PTHR12496:SF2">
    <property type="entry name" value="METHYLTRANSFERASE-LIKE PROTEIN 25B"/>
    <property type="match status" value="1"/>
</dbReference>
<gene>
    <name evidence="2" type="ORF">AB1Y20_001300</name>
</gene>
<keyword evidence="3" id="KW-1185">Reference proteome</keyword>
<dbReference type="PANTHER" id="PTHR12496">
    <property type="entry name" value="CGI-41 METHYLTRANSFERASE"/>
    <property type="match status" value="1"/>
</dbReference>
<proteinExistence type="predicted"/>
<dbReference type="AlphaFoldDB" id="A0AB34KAW0"/>
<name>A0AB34KAW0_PRYPA</name>
<feature type="transmembrane region" description="Helical" evidence="1">
    <location>
        <begin position="101"/>
        <end position="120"/>
    </location>
</feature>
<dbReference type="EMBL" id="JBGBPQ010000001">
    <property type="protein sequence ID" value="KAL1530393.1"/>
    <property type="molecule type" value="Genomic_DNA"/>
</dbReference>
<dbReference type="Proteomes" id="UP001515480">
    <property type="component" value="Unassembled WGS sequence"/>
</dbReference>
<evidence type="ECO:0000313" key="3">
    <source>
        <dbReference type="Proteomes" id="UP001515480"/>
    </source>
</evidence>
<organism evidence="2 3">
    <name type="scientific">Prymnesium parvum</name>
    <name type="common">Toxic golden alga</name>
    <dbReference type="NCBI Taxonomy" id="97485"/>
    <lineage>
        <taxon>Eukaryota</taxon>
        <taxon>Haptista</taxon>
        <taxon>Haptophyta</taxon>
        <taxon>Prymnesiophyceae</taxon>
        <taxon>Prymnesiales</taxon>
        <taxon>Prymnesiaceae</taxon>
        <taxon>Prymnesium</taxon>
    </lineage>
</organism>
<comment type="caution">
    <text evidence="2">The sequence shown here is derived from an EMBL/GenBank/DDBJ whole genome shotgun (WGS) entry which is preliminary data.</text>
</comment>
<keyword evidence="1" id="KW-0472">Membrane</keyword>
<protein>
    <recommendedName>
        <fullName evidence="4">Autophagy-related protein 9</fullName>
    </recommendedName>
</protein>
<evidence type="ECO:0000313" key="2">
    <source>
        <dbReference type="EMBL" id="KAL1530393.1"/>
    </source>
</evidence>